<sequence>MGSCVISFIEKKKRKTLIPPPRTLTAVATFSPFDNHNKRRRLRLLCLYRASLFVRVNQADSHLSAALSASSSPSTAWLRPEVIDELHWSWVVGFVIARAVRLRQACRRASPSISRHR</sequence>
<reference evidence="1" key="1">
    <citation type="submission" date="2023-03" db="UniProtKB">
        <authorList>
            <consortium name="EnsemblPlants"/>
        </authorList>
    </citation>
    <scope>IDENTIFICATION</scope>
</reference>
<organism evidence="1">
    <name type="scientific">Cucumis melo</name>
    <name type="common">Muskmelon</name>
    <dbReference type="NCBI Taxonomy" id="3656"/>
    <lineage>
        <taxon>Eukaryota</taxon>
        <taxon>Viridiplantae</taxon>
        <taxon>Streptophyta</taxon>
        <taxon>Embryophyta</taxon>
        <taxon>Tracheophyta</taxon>
        <taxon>Spermatophyta</taxon>
        <taxon>Magnoliopsida</taxon>
        <taxon>eudicotyledons</taxon>
        <taxon>Gunneridae</taxon>
        <taxon>Pentapetalae</taxon>
        <taxon>rosids</taxon>
        <taxon>fabids</taxon>
        <taxon>Cucurbitales</taxon>
        <taxon>Cucurbitaceae</taxon>
        <taxon>Benincaseae</taxon>
        <taxon>Cucumis</taxon>
    </lineage>
</organism>
<evidence type="ECO:0000313" key="1">
    <source>
        <dbReference type="EnsemblPlants" id="MELO3C019264.2.1"/>
    </source>
</evidence>
<dbReference type="Gramene" id="MELO3C019264.2.1">
    <property type="protein sequence ID" value="MELO3C019264.2.1"/>
    <property type="gene ID" value="MELO3C019264.2"/>
</dbReference>
<dbReference type="EnsemblPlants" id="MELO3C019264.2.1">
    <property type="protein sequence ID" value="MELO3C019264.2.1"/>
    <property type="gene ID" value="MELO3C019264.2"/>
</dbReference>
<protein>
    <submittedName>
        <fullName evidence="1">Uncharacterized protein</fullName>
    </submittedName>
</protein>
<accession>A0A9I9DJH9</accession>
<proteinExistence type="predicted"/>
<name>A0A9I9DJH9_CUCME</name>
<dbReference type="AlphaFoldDB" id="A0A9I9DJH9"/>